<dbReference type="InterPro" id="IPR008457">
    <property type="entry name" value="Cu-R_CopD_dom"/>
</dbReference>
<dbReference type="Proteomes" id="UP001595378">
    <property type="component" value="Unassembled WGS sequence"/>
</dbReference>
<proteinExistence type="predicted"/>
<dbReference type="InterPro" id="IPR032694">
    <property type="entry name" value="CopC/D"/>
</dbReference>
<dbReference type="Pfam" id="PF05425">
    <property type="entry name" value="CopD"/>
    <property type="match status" value="1"/>
</dbReference>
<feature type="transmembrane region" description="Helical" evidence="6">
    <location>
        <begin position="272"/>
        <end position="290"/>
    </location>
</feature>
<keyword evidence="9" id="KW-1185">Reference proteome</keyword>
<dbReference type="EMBL" id="JBHRSU010000026">
    <property type="protein sequence ID" value="MFC3100775.1"/>
    <property type="molecule type" value="Genomic_DNA"/>
</dbReference>
<keyword evidence="2" id="KW-1003">Cell membrane</keyword>
<keyword evidence="3 6" id="KW-0812">Transmembrane</keyword>
<dbReference type="InterPro" id="IPR047689">
    <property type="entry name" value="CopD"/>
</dbReference>
<feature type="transmembrane region" description="Helical" evidence="6">
    <location>
        <begin position="51"/>
        <end position="74"/>
    </location>
</feature>
<comment type="subcellular location">
    <subcellularLocation>
        <location evidence="1">Cell membrane</location>
        <topology evidence="1">Multi-pass membrane protein</topology>
    </subcellularLocation>
</comment>
<keyword evidence="4 6" id="KW-1133">Transmembrane helix</keyword>
<evidence type="ECO:0000256" key="4">
    <source>
        <dbReference type="ARBA" id="ARBA00022989"/>
    </source>
</evidence>
<evidence type="ECO:0000256" key="5">
    <source>
        <dbReference type="ARBA" id="ARBA00023136"/>
    </source>
</evidence>
<gene>
    <name evidence="8" type="primary">copD</name>
    <name evidence="8" type="ORF">ACFODK_07740</name>
</gene>
<feature type="transmembrane region" description="Helical" evidence="6">
    <location>
        <begin position="94"/>
        <end position="112"/>
    </location>
</feature>
<name>A0ABV7EDM7_9SPHN</name>
<evidence type="ECO:0000313" key="9">
    <source>
        <dbReference type="Proteomes" id="UP001595378"/>
    </source>
</evidence>
<dbReference type="PANTHER" id="PTHR34820">
    <property type="entry name" value="INNER MEMBRANE PROTEIN YEBZ"/>
    <property type="match status" value="1"/>
</dbReference>
<feature type="transmembrane region" description="Helical" evidence="6">
    <location>
        <begin position="232"/>
        <end position="251"/>
    </location>
</feature>
<evidence type="ECO:0000259" key="7">
    <source>
        <dbReference type="Pfam" id="PF05425"/>
    </source>
</evidence>
<sequence>MIELAIISLRLLQYTGAAILFGSSLFFLYAPAGPTSPSLDRATRRLLTTGAAILAVAALLAIAFQASLFTGSLAGGFSFEAVGSVISFMSFGKAAVVRAVAAGAALLLLVTLPLSRATLVATGGLGAIAAASLAWMGHAAASESWVHLVADAFHAWAAALWIGALFGFLPLLRSADGPHDIVQLETALARFSALGVPLVLVLVLSGLVNGWFLTGLEGIARLPFTPYGQLLLLKLAAFAAMLILAGINRYYLTPALAKRQLPGTVTSLRRTIVIETVLGLAVLALVAWLGTLEPLP</sequence>
<accession>A0ABV7EDM7</accession>
<dbReference type="RefSeq" id="WP_336920495.1">
    <property type="nucleotide sequence ID" value="NZ_JBANRN010000018.1"/>
</dbReference>
<organism evidence="8 9">
    <name type="scientific">Alteraurantiacibacter lauratis</name>
    <dbReference type="NCBI Taxonomy" id="2054627"/>
    <lineage>
        <taxon>Bacteria</taxon>
        <taxon>Pseudomonadati</taxon>
        <taxon>Pseudomonadota</taxon>
        <taxon>Alphaproteobacteria</taxon>
        <taxon>Sphingomonadales</taxon>
        <taxon>Erythrobacteraceae</taxon>
        <taxon>Alteraurantiacibacter</taxon>
    </lineage>
</organism>
<evidence type="ECO:0000256" key="1">
    <source>
        <dbReference type="ARBA" id="ARBA00004651"/>
    </source>
</evidence>
<feature type="domain" description="Copper resistance protein D" evidence="7">
    <location>
        <begin position="187"/>
        <end position="289"/>
    </location>
</feature>
<evidence type="ECO:0000313" key="8">
    <source>
        <dbReference type="EMBL" id="MFC3100775.1"/>
    </source>
</evidence>
<feature type="transmembrane region" description="Helical" evidence="6">
    <location>
        <begin position="119"/>
        <end position="141"/>
    </location>
</feature>
<dbReference type="PANTHER" id="PTHR34820:SF4">
    <property type="entry name" value="INNER MEMBRANE PROTEIN YEBZ"/>
    <property type="match status" value="1"/>
</dbReference>
<protein>
    <submittedName>
        <fullName evidence="8">Copper homeostasis membrane protein CopD</fullName>
    </submittedName>
</protein>
<evidence type="ECO:0000256" key="2">
    <source>
        <dbReference type="ARBA" id="ARBA00022475"/>
    </source>
</evidence>
<feature type="transmembrane region" description="Helical" evidence="6">
    <location>
        <begin position="12"/>
        <end position="30"/>
    </location>
</feature>
<keyword evidence="5 6" id="KW-0472">Membrane</keyword>
<dbReference type="NCBIfam" id="NF033808">
    <property type="entry name" value="copper_CopD"/>
    <property type="match status" value="1"/>
</dbReference>
<evidence type="ECO:0000256" key="3">
    <source>
        <dbReference type="ARBA" id="ARBA00022692"/>
    </source>
</evidence>
<evidence type="ECO:0000256" key="6">
    <source>
        <dbReference type="SAM" id="Phobius"/>
    </source>
</evidence>
<reference evidence="9" key="1">
    <citation type="journal article" date="2019" name="Int. J. Syst. Evol. Microbiol.">
        <title>The Global Catalogue of Microorganisms (GCM) 10K type strain sequencing project: providing services to taxonomists for standard genome sequencing and annotation.</title>
        <authorList>
            <consortium name="The Broad Institute Genomics Platform"/>
            <consortium name="The Broad Institute Genome Sequencing Center for Infectious Disease"/>
            <person name="Wu L."/>
            <person name="Ma J."/>
        </authorList>
    </citation>
    <scope>NUCLEOTIDE SEQUENCE [LARGE SCALE GENOMIC DNA]</scope>
    <source>
        <strain evidence="9">KCTC 52606</strain>
    </source>
</reference>
<feature type="transmembrane region" description="Helical" evidence="6">
    <location>
        <begin position="193"/>
        <end position="212"/>
    </location>
</feature>
<comment type="caution">
    <text evidence="8">The sequence shown here is derived from an EMBL/GenBank/DDBJ whole genome shotgun (WGS) entry which is preliminary data.</text>
</comment>
<feature type="transmembrane region" description="Helical" evidence="6">
    <location>
        <begin position="153"/>
        <end position="172"/>
    </location>
</feature>